<organism evidence="1">
    <name type="scientific">bioreactor metagenome</name>
    <dbReference type="NCBI Taxonomy" id="1076179"/>
    <lineage>
        <taxon>unclassified sequences</taxon>
        <taxon>metagenomes</taxon>
        <taxon>ecological metagenomes</taxon>
    </lineage>
</organism>
<proteinExistence type="predicted"/>
<protein>
    <submittedName>
        <fullName evidence="1">Uncharacterized protein</fullName>
    </submittedName>
</protein>
<name>A0A645JXR3_9ZZZZ</name>
<evidence type="ECO:0000313" key="1">
    <source>
        <dbReference type="EMBL" id="MPN63923.1"/>
    </source>
</evidence>
<gene>
    <name evidence="1" type="ORF">SDC9_211690</name>
</gene>
<dbReference type="AlphaFoldDB" id="A0A645JXR3"/>
<dbReference type="EMBL" id="VSSQ01144065">
    <property type="protein sequence ID" value="MPN63923.1"/>
    <property type="molecule type" value="Genomic_DNA"/>
</dbReference>
<sequence>MAQVIIGFLSHNFHDCRLMLINLLQTVSFLEKSVGVGIKVVYVVYFGKNCQTDVALCFSELN</sequence>
<reference evidence="1" key="1">
    <citation type="submission" date="2019-08" db="EMBL/GenBank/DDBJ databases">
        <authorList>
            <person name="Kucharzyk K."/>
            <person name="Murdoch R.W."/>
            <person name="Higgins S."/>
            <person name="Loffler F."/>
        </authorList>
    </citation>
    <scope>NUCLEOTIDE SEQUENCE</scope>
</reference>
<comment type="caution">
    <text evidence="1">The sequence shown here is derived from an EMBL/GenBank/DDBJ whole genome shotgun (WGS) entry which is preliminary data.</text>
</comment>
<accession>A0A645JXR3</accession>